<dbReference type="eggNOG" id="arCOG01824">
    <property type="taxonomic scope" value="Archaea"/>
</dbReference>
<feature type="transmembrane region" description="Helical" evidence="1">
    <location>
        <begin position="6"/>
        <end position="30"/>
    </location>
</feature>
<dbReference type="HOGENOM" id="CLU_131313_0_0_2"/>
<keyword evidence="3" id="KW-1185">Reference proteome</keyword>
<dbReference type="Pfam" id="PF01917">
    <property type="entry name" value="Flagellin_arch-type"/>
    <property type="match status" value="1"/>
</dbReference>
<dbReference type="GO" id="GO:0005198">
    <property type="term" value="F:structural molecule activity"/>
    <property type="evidence" value="ECO:0007669"/>
    <property type="project" value="InterPro"/>
</dbReference>
<gene>
    <name evidence="2" type="ordered locus">Mboo_1344</name>
</gene>
<protein>
    <recommendedName>
        <fullName evidence="4">Flagellin</fullName>
    </recommendedName>
</protein>
<reference evidence="3" key="1">
    <citation type="journal article" date="2015" name="Microbiology">
        <title>Genome of Methanoregula boonei 6A8 reveals adaptations to oligotrophic peatland environments.</title>
        <authorList>
            <person name="Braeuer S."/>
            <person name="Cadillo-Quiroz H."/>
            <person name="Kyrpides N."/>
            <person name="Woyke T."/>
            <person name="Goodwin L."/>
            <person name="Detter C."/>
            <person name="Podell S."/>
            <person name="Yavitt J.B."/>
            <person name="Zinder S.H."/>
        </authorList>
    </citation>
    <scope>NUCLEOTIDE SEQUENCE [LARGE SCALE GENOMIC DNA]</scope>
    <source>
        <strain evidence="3">DSM 21154 / JCM 14090 / 6A8</strain>
    </source>
</reference>
<sequence>MAVADMIGAAVGVILLVIVAYLLVGSVLSISQTVTSAQKSATLLEEQQLKTELAITNTSTEIDSNSNMMDINCTISNTGSEIISDFSQMDVYVYDSGTGSYQLYRYASAAGTAGTWTIVDRGTDIVHPLELDPGETYRILVQTTGASPAWFQITTANAVSASSYLV</sequence>
<dbReference type="AlphaFoldDB" id="A7I801"/>
<keyword evidence="1" id="KW-0812">Transmembrane</keyword>
<evidence type="ECO:0000313" key="2">
    <source>
        <dbReference type="EMBL" id="ABS55862.1"/>
    </source>
</evidence>
<organism evidence="2 3">
    <name type="scientific">Methanoregula boonei (strain DSM 21154 / JCM 14090 / 6A8)</name>
    <dbReference type="NCBI Taxonomy" id="456442"/>
    <lineage>
        <taxon>Archaea</taxon>
        <taxon>Methanobacteriati</taxon>
        <taxon>Methanobacteriota</taxon>
        <taxon>Stenosarchaea group</taxon>
        <taxon>Methanomicrobia</taxon>
        <taxon>Methanomicrobiales</taxon>
        <taxon>Methanoregulaceae</taxon>
        <taxon>Methanoregula</taxon>
    </lineage>
</organism>
<keyword evidence="1" id="KW-0472">Membrane</keyword>
<dbReference type="OrthoDB" id="132297at2157"/>
<dbReference type="GeneID" id="5410280"/>
<evidence type="ECO:0008006" key="4">
    <source>
        <dbReference type="Google" id="ProtNLM"/>
    </source>
</evidence>
<proteinExistence type="predicted"/>
<name>A7I801_METB6</name>
<keyword evidence="1" id="KW-1133">Transmembrane helix</keyword>
<dbReference type="STRING" id="456442.Mboo_1344"/>
<dbReference type="KEGG" id="mbn:Mboo_1344"/>
<evidence type="ECO:0000313" key="3">
    <source>
        <dbReference type="Proteomes" id="UP000002408"/>
    </source>
</evidence>
<accession>A7I801</accession>
<dbReference type="RefSeq" id="WP_012106895.1">
    <property type="nucleotide sequence ID" value="NC_009712.1"/>
</dbReference>
<dbReference type="Proteomes" id="UP000002408">
    <property type="component" value="Chromosome"/>
</dbReference>
<dbReference type="GO" id="GO:0097588">
    <property type="term" value="P:archaeal or bacterial-type flagellum-dependent cell motility"/>
    <property type="evidence" value="ECO:0007669"/>
    <property type="project" value="InterPro"/>
</dbReference>
<dbReference type="EMBL" id="CP000780">
    <property type="protein sequence ID" value="ABS55862.1"/>
    <property type="molecule type" value="Genomic_DNA"/>
</dbReference>
<dbReference type="InterPro" id="IPR002774">
    <property type="entry name" value="Flagellin_arc-type"/>
</dbReference>
<evidence type="ECO:0000256" key="1">
    <source>
        <dbReference type="SAM" id="Phobius"/>
    </source>
</evidence>